<dbReference type="InterPro" id="IPR001466">
    <property type="entry name" value="Beta-lactam-related"/>
</dbReference>
<evidence type="ECO:0000313" key="3">
    <source>
        <dbReference type="EMBL" id="SHO72117.1"/>
    </source>
</evidence>
<keyword evidence="1" id="KW-0732">Signal</keyword>
<evidence type="ECO:0000256" key="1">
    <source>
        <dbReference type="SAM" id="SignalP"/>
    </source>
</evidence>
<dbReference type="Gene3D" id="3.40.710.10">
    <property type="entry name" value="DD-peptidase/beta-lactamase superfamily"/>
    <property type="match status" value="1"/>
</dbReference>
<dbReference type="AlphaFoldDB" id="A0A1M7ZU27"/>
<dbReference type="InterPro" id="IPR050491">
    <property type="entry name" value="AmpC-like"/>
</dbReference>
<organism evidence="3 4">
    <name type="scientific">Flavobacterium cucumis</name>
    <dbReference type="NCBI Taxonomy" id="416016"/>
    <lineage>
        <taxon>Bacteria</taxon>
        <taxon>Pseudomonadati</taxon>
        <taxon>Bacteroidota</taxon>
        <taxon>Flavobacteriia</taxon>
        <taxon>Flavobacteriales</taxon>
        <taxon>Flavobacteriaceae</taxon>
        <taxon>Flavobacterium</taxon>
    </lineage>
</organism>
<feature type="chain" id="PRO_5013223906" evidence="1">
    <location>
        <begin position="33"/>
        <end position="470"/>
    </location>
</feature>
<accession>A0A1M7ZU27</accession>
<feature type="signal peptide" evidence="1">
    <location>
        <begin position="1"/>
        <end position="32"/>
    </location>
</feature>
<dbReference type="InterPro" id="IPR012338">
    <property type="entry name" value="Beta-lactam/transpept-like"/>
</dbReference>
<proteinExistence type="predicted"/>
<reference evidence="4" key="1">
    <citation type="submission" date="2016-12" db="EMBL/GenBank/DDBJ databases">
        <authorList>
            <person name="Varghese N."/>
            <person name="Submissions S."/>
        </authorList>
    </citation>
    <scope>NUCLEOTIDE SEQUENCE [LARGE SCALE GENOMIC DNA]</scope>
    <source>
        <strain evidence="4">DSM 18830</strain>
    </source>
</reference>
<evidence type="ECO:0000313" key="4">
    <source>
        <dbReference type="Proteomes" id="UP000184611"/>
    </source>
</evidence>
<dbReference type="PANTHER" id="PTHR46825">
    <property type="entry name" value="D-ALANYL-D-ALANINE-CARBOXYPEPTIDASE/ENDOPEPTIDASE AMPH"/>
    <property type="match status" value="1"/>
</dbReference>
<dbReference type="Pfam" id="PF00144">
    <property type="entry name" value="Beta-lactamase"/>
    <property type="match status" value="1"/>
</dbReference>
<dbReference type="EMBL" id="FRYK01000001">
    <property type="protein sequence ID" value="SHO72117.1"/>
    <property type="molecule type" value="Genomic_DNA"/>
</dbReference>
<dbReference type="PANTHER" id="PTHR46825:SF9">
    <property type="entry name" value="BETA-LACTAMASE-RELATED DOMAIN-CONTAINING PROTEIN"/>
    <property type="match status" value="1"/>
</dbReference>
<protein>
    <submittedName>
        <fullName evidence="3">CubicO group peptidase, beta-lactamase class C family</fullName>
    </submittedName>
</protein>
<name>A0A1M7ZU27_9FLAO</name>
<keyword evidence="4" id="KW-1185">Reference proteome</keyword>
<dbReference type="STRING" id="416016.SAMN05443547_0443"/>
<dbReference type="Proteomes" id="UP000184611">
    <property type="component" value="Unassembled WGS sequence"/>
</dbReference>
<dbReference type="SUPFAM" id="SSF56601">
    <property type="entry name" value="beta-lactamase/transpeptidase-like"/>
    <property type="match status" value="1"/>
</dbReference>
<feature type="domain" description="Beta-lactamase-related" evidence="2">
    <location>
        <begin position="55"/>
        <end position="364"/>
    </location>
</feature>
<gene>
    <name evidence="3" type="ORF">SAMN05443547_0443</name>
</gene>
<evidence type="ECO:0000259" key="2">
    <source>
        <dbReference type="Pfam" id="PF00144"/>
    </source>
</evidence>
<sequence>MPKFQILRFYKKSFNMKKLLLFVLAFSSFTFAQDKFTRMDSLLNYLHENNKFMGSLTIREGENVVFNKAYGFADVEKNSKADRLTRYKIGSISKTITAVMIMQLIEEKKLTLQTKLNRFYPKMPNAEKISIYDLLHHRTGIVDFVNQDSTFHKVIDKKHSKDDILKVMTTYKSNFEPGSKYEYSNSNYFILGCIIEKLTKKSYAENLENRIVKKAELGTYENKTEMTAKGAVTKKVFVPTTYFTEEATNTANKESYSYYFDGTNWVKSYENHNSIAFASGGITSTTADLTKFIYALFDGKLVNPTSLDQMKEIKEGYGKALIQFPFGERRFYGHGGRIENFSSMLGYYPTDKLSFSLISNGDNYVQNDIIIGILSIYYKIPFPFPQFMKMDAEEIAKLTGTYTSKDIPLKITVSEKNGELKAQATGQGAFPLTFREEKTFVFAAAGIEMVFGENSFVLNQGGMKFNFTKE</sequence>